<dbReference type="RefSeq" id="WP_244892191.1">
    <property type="nucleotide sequence ID" value="NZ_FNYD01000001.1"/>
</dbReference>
<sequence length="297" mass="31318">MMNKLKGAVAAAALAVALPAAAQERTGWAAQVDGLSVWQDDADLDGGGAFSASRTFLRAGGLYRTPGGTSAGLFLSYGQLSYDFSAAGNRPWEDIRDIRLSAPLRLQLGETGRLFVAPQIRWDYERGASASDGRTYGVFAGVTWQLGDRLRIGPAFGAFSGLGSDGDTVFPALLVDWQIADGWTLSTGSGLGATQGPGLTLSYDYSDTVRLSLSARREEVRFRLDDAGLAPGGVGEDSSIPVVLALDYAPNPGLSLSLFAGAEINGRLKLEDAAGRRVDTQDYETAPIAGLAFRARF</sequence>
<feature type="chain" id="PRO_5011691423" description="Outer membrane protein beta-barrel domain-containing protein" evidence="1">
    <location>
        <begin position="23"/>
        <end position="297"/>
    </location>
</feature>
<feature type="signal peptide" evidence="1">
    <location>
        <begin position="1"/>
        <end position="22"/>
    </location>
</feature>
<dbReference type="STRING" id="1227549.SAMN05444007_101429"/>
<proteinExistence type="predicted"/>
<organism evidence="2 3">
    <name type="scientific">Cribrihabitans marinus</name>
    <dbReference type="NCBI Taxonomy" id="1227549"/>
    <lineage>
        <taxon>Bacteria</taxon>
        <taxon>Pseudomonadati</taxon>
        <taxon>Pseudomonadota</taxon>
        <taxon>Alphaproteobacteria</taxon>
        <taxon>Rhodobacterales</taxon>
        <taxon>Paracoccaceae</taxon>
        <taxon>Cribrihabitans</taxon>
    </lineage>
</organism>
<dbReference type="Proteomes" id="UP000199379">
    <property type="component" value="Unassembled WGS sequence"/>
</dbReference>
<dbReference type="InterPro" id="IPR036709">
    <property type="entry name" value="Autotransporte_beta_dom_sf"/>
</dbReference>
<evidence type="ECO:0000313" key="3">
    <source>
        <dbReference type="Proteomes" id="UP000199379"/>
    </source>
</evidence>
<keyword evidence="1" id="KW-0732">Signal</keyword>
<protein>
    <recommendedName>
        <fullName evidence="4">Outer membrane protein beta-barrel domain-containing protein</fullName>
    </recommendedName>
</protein>
<gene>
    <name evidence="2" type="ORF">SAMN05444007_101429</name>
</gene>
<dbReference type="AlphaFoldDB" id="A0A1H6RIZ1"/>
<evidence type="ECO:0000313" key="2">
    <source>
        <dbReference type="EMBL" id="SEI51770.1"/>
    </source>
</evidence>
<accession>A0A1H6RIZ1</accession>
<evidence type="ECO:0000256" key="1">
    <source>
        <dbReference type="SAM" id="SignalP"/>
    </source>
</evidence>
<keyword evidence="3" id="KW-1185">Reference proteome</keyword>
<dbReference type="SUPFAM" id="SSF103515">
    <property type="entry name" value="Autotransporter"/>
    <property type="match status" value="1"/>
</dbReference>
<dbReference type="EMBL" id="FNYD01000001">
    <property type="protein sequence ID" value="SEI51770.1"/>
    <property type="molecule type" value="Genomic_DNA"/>
</dbReference>
<evidence type="ECO:0008006" key="4">
    <source>
        <dbReference type="Google" id="ProtNLM"/>
    </source>
</evidence>
<reference evidence="2 3" key="1">
    <citation type="submission" date="2016-10" db="EMBL/GenBank/DDBJ databases">
        <authorList>
            <person name="de Groot N.N."/>
        </authorList>
    </citation>
    <scope>NUCLEOTIDE SEQUENCE [LARGE SCALE GENOMIC DNA]</scope>
    <source>
        <strain evidence="2 3">DSM 29340</strain>
    </source>
</reference>
<name>A0A1H6RIZ1_9RHOB</name>